<feature type="transmembrane region" description="Helical" evidence="1">
    <location>
        <begin position="41"/>
        <end position="61"/>
    </location>
</feature>
<protein>
    <submittedName>
        <fullName evidence="2">Uncharacterized protein</fullName>
    </submittedName>
</protein>
<keyword evidence="3" id="KW-1185">Reference proteome</keyword>
<comment type="caution">
    <text evidence="2">The sequence shown here is derived from an EMBL/GenBank/DDBJ whole genome shotgun (WGS) entry which is preliminary data.</text>
</comment>
<evidence type="ECO:0000313" key="2">
    <source>
        <dbReference type="EMBL" id="MQS44354.1"/>
    </source>
</evidence>
<keyword evidence="1" id="KW-1133">Transmembrane helix</keyword>
<reference evidence="2 3" key="1">
    <citation type="journal article" date="2019" name="Syst. Appl. Microbiol.">
        <title>Polyphasic characterization of two novel Lactobacillus spp. isolated from blown salami packages: Description of Lactobacillus halodurans sp. nov. and Lactobacillus salsicarnum sp. nov.</title>
        <authorList>
            <person name="Schuster J.A."/>
            <person name="Klingl A."/>
            <person name="Vogel R.F."/>
            <person name="Ehrmann M.A."/>
        </authorList>
    </citation>
    <scope>NUCLEOTIDE SEQUENCE [LARGE SCALE GENOMIC DNA]</scope>
    <source>
        <strain evidence="2 3">TMW 1.2098</strain>
    </source>
</reference>
<dbReference type="RefSeq" id="WP_125703022.1">
    <property type="nucleotide sequence ID" value="NZ_JBHTOO010000003.1"/>
</dbReference>
<feature type="transmembrane region" description="Helical" evidence="1">
    <location>
        <begin position="89"/>
        <end position="112"/>
    </location>
</feature>
<feature type="transmembrane region" description="Helical" evidence="1">
    <location>
        <begin position="6"/>
        <end position="29"/>
    </location>
</feature>
<gene>
    <name evidence="2" type="ORF">FHL03_02505</name>
</gene>
<dbReference type="EMBL" id="VDFN01000001">
    <property type="protein sequence ID" value="MQS44354.1"/>
    <property type="molecule type" value="Genomic_DNA"/>
</dbReference>
<evidence type="ECO:0000256" key="1">
    <source>
        <dbReference type="SAM" id="Phobius"/>
    </source>
</evidence>
<keyword evidence="1" id="KW-0812">Transmembrane</keyword>
<proteinExistence type="predicted"/>
<name>A0ABW9P573_9LACO</name>
<organism evidence="2 3">
    <name type="scientific">Companilactobacillus mishanensis</name>
    <dbReference type="NCBI Taxonomy" id="2486008"/>
    <lineage>
        <taxon>Bacteria</taxon>
        <taxon>Bacillati</taxon>
        <taxon>Bacillota</taxon>
        <taxon>Bacilli</taxon>
        <taxon>Lactobacillales</taxon>
        <taxon>Lactobacillaceae</taxon>
        <taxon>Companilactobacillus</taxon>
    </lineage>
</organism>
<keyword evidence="1" id="KW-0472">Membrane</keyword>
<evidence type="ECO:0000313" key="3">
    <source>
        <dbReference type="Proteomes" id="UP000436655"/>
    </source>
</evidence>
<sequence>MLNPKFNHITALTDIISCLVFSSAWLFMFHSSFNKNFLSETFQISPVWIFFYVVAGIGFLINTFQMDRHKDCHITKIGPILGMTGNGTFLLSPSFAFPAILILLVAIVFTLIKEPLKKQLNLNEDK</sequence>
<accession>A0ABW9P573</accession>
<dbReference type="Proteomes" id="UP000436655">
    <property type="component" value="Unassembled WGS sequence"/>
</dbReference>